<dbReference type="GO" id="GO:0043332">
    <property type="term" value="C:mating projection tip"/>
    <property type="evidence" value="ECO:0007669"/>
    <property type="project" value="TreeGrafter"/>
</dbReference>
<evidence type="ECO:0000313" key="7">
    <source>
        <dbReference type="Proteomes" id="UP000184267"/>
    </source>
</evidence>
<dbReference type="InterPro" id="IPR027267">
    <property type="entry name" value="AH/BAR_dom_sf"/>
</dbReference>
<feature type="domain" description="SH3" evidence="4">
    <location>
        <begin position="402"/>
        <end position="461"/>
    </location>
</feature>
<feature type="domain" description="BAR" evidence="5">
    <location>
        <begin position="49"/>
        <end position="305"/>
    </location>
</feature>
<dbReference type="Proteomes" id="UP000184267">
    <property type="component" value="Unassembled WGS sequence"/>
</dbReference>
<dbReference type="SMART" id="SM00326">
    <property type="entry name" value="SH3"/>
    <property type="match status" value="1"/>
</dbReference>
<dbReference type="Gene3D" id="2.30.30.40">
    <property type="entry name" value="SH3 Domains"/>
    <property type="match status" value="1"/>
</dbReference>
<sequence length="461" mass="51156">MSVCLRGYLQVPQDAAYVVLEGRHVEECVTVCLLPFNLADRLCNRPAISRAFASYSTESNDPEFDDYSRRFESIEKATEKLLKDSKAYTEAVTNLFTNGADFATHFSTIFHPLGSEYALESKHPDAEHTIGNVDGYVAAIEELKASVVPELELIDSRIVGPIKEFQGILKTIRKSITKREHKARLLVDYDRFNTSLTKLRDKKEKTLNDEKNLFKLEQDFEIASTEYDYINTAMKTELPRFLVQATQFIDPLFHSFYYMQLNIFYLMLEKLNGFAEGKFEVSVPAAQIASDYEAQRSDALERIEALNISKRLISTARMVQSQRQGSGLGPPSSLGRSTSTSTTGSTRSPSSSSFTKKAPPPPPSASAAPPPPYSPPAPSAGISLAGKKAPPPPPPLKPKPKPAVQYVVALYDFEAQADGDLEFKAGDRIEVVERTDSVEDWWTGRLGGRTGVFPGNYVQDT</sequence>
<dbReference type="GO" id="GO:0030479">
    <property type="term" value="C:actin cortical patch"/>
    <property type="evidence" value="ECO:0007669"/>
    <property type="project" value="TreeGrafter"/>
</dbReference>
<evidence type="ECO:0000259" key="5">
    <source>
        <dbReference type="PROSITE" id="PS51021"/>
    </source>
</evidence>
<proteinExistence type="predicted"/>
<dbReference type="GO" id="GO:0008289">
    <property type="term" value="F:lipid binding"/>
    <property type="evidence" value="ECO:0007669"/>
    <property type="project" value="TreeGrafter"/>
</dbReference>
<dbReference type="SUPFAM" id="SSF103657">
    <property type="entry name" value="BAR/IMD domain-like"/>
    <property type="match status" value="1"/>
</dbReference>
<keyword evidence="1 2" id="KW-0728">SH3 domain</keyword>
<dbReference type="GO" id="GO:1990528">
    <property type="term" value="C:Rvs161p-Rvs167p complex"/>
    <property type="evidence" value="ECO:0007669"/>
    <property type="project" value="TreeGrafter"/>
</dbReference>
<keyword evidence="7" id="KW-1185">Reference proteome</keyword>
<dbReference type="PRINTS" id="PR00452">
    <property type="entry name" value="SH3DOMAIN"/>
</dbReference>
<dbReference type="CDD" id="cd07599">
    <property type="entry name" value="BAR_Rvs167p"/>
    <property type="match status" value="1"/>
</dbReference>
<evidence type="ECO:0000256" key="3">
    <source>
        <dbReference type="SAM" id="MobiDB-lite"/>
    </source>
</evidence>
<dbReference type="GO" id="GO:0097320">
    <property type="term" value="P:plasma membrane tubulation"/>
    <property type="evidence" value="ECO:0007669"/>
    <property type="project" value="TreeGrafter"/>
</dbReference>
<dbReference type="Pfam" id="PF03114">
    <property type="entry name" value="BAR"/>
    <property type="match status" value="1"/>
</dbReference>
<protein>
    <submittedName>
        <fullName evidence="6">Regulator of cytoskeleton and endocytosis RVS167</fullName>
    </submittedName>
</protein>
<dbReference type="PANTHER" id="PTHR47174">
    <property type="entry name" value="BRIDGING INTEGRATOR 3"/>
    <property type="match status" value="1"/>
</dbReference>
<dbReference type="InterPro" id="IPR036028">
    <property type="entry name" value="SH3-like_dom_sf"/>
</dbReference>
<accession>A0A1M2VK63</accession>
<dbReference type="Gene3D" id="1.20.1270.60">
    <property type="entry name" value="Arfaptin homology (AH) domain/BAR domain"/>
    <property type="match status" value="1"/>
</dbReference>
<comment type="caution">
    <text evidence="6">The sequence shown here is derived from an EMBL/GenBank/DDBJ whole genome shotgun (WGS) entry which is preliminary data.</text>
</comment>
<gene>
    <name evidence="6" type="ORF">TRAPUB_1168</name>
</gene>
<evidence type="ECO:0000313" key="6">
    <source>
        <dbReference type="EMBL" id="OJT07957.1"/>
    </source>
</evidence>
<dbReference type="GO" id="GO:0031097">
    <property type="term" value="C:medial cortex"/>
    <property type="evidence" value="ECO:0007669"/>
    <property type="project" value="TreeGrafter"/>
</dbReference>
<dbReference type="InterPro" id="IPR046982">
    <property type="entry name" value="BIN3/RVS161-like"/>
</dbReference>
<organism evidence="6 7">
    <name type="scientific">Trametes pubescens</name>
    <name type="common">White-rot fungus</name>
    <dbReference type="NCBI Taxonomy" id="154538"/>
    <lineage>
        <taxon>Eukaryota</taxon>
        <taxon>Fungi</taxon>
        <taxon>Dikarya</taxon>
        <taxon>Basidiomycota</taxon>
        <taxon>Agaricomycotina</taxon>
        <taxon>Agaricomycetes</taxon>
        <taxon>Polyporales</taxon>
        <taxon>Polyporaceae</taxon>
        <taxon>Trametes</taxon>
    </lineage>
</organism>
<dbReference type="OrthoDB" id="2159336at2759"/>
<evidence type="ECO:0000259" key="4">
    <source>
        <dbReference type="PROSITE" id="PS50002"/>
    </source>
</evidence>
<dbReference type="FunFam" id="2.30.30.40:FF:000100">
    <property type="entry name" value="SH3 domain-containing YSC84-like protein 1"/>
    <property type="match status" value="1"/>
</dbReference>
<evidence type="ECO:0000256" key="1">
    <source>
        <dbReference type="ARBA" id="ARBA00022443"/>
    </source>
</evidence>
<feature type="compositionally biased region" description="Low complexity" evidence="3">
    <location>
        <begin position="329"/>
        <end position="357"/>
    </location>
</feature>
<dbReference type="STRING" id="154538.A0A1M2VK63"/>
<dbReference type="PROSITE" id="PS51021">
    <property type="entry name" value="BAR"/>
    <property type="match status" value="1"/>
</dbReference>
<dbReference type="OMA" id="QEYDYYN"/>
<dbReference type="Pfam" id="PF00018">
    <property type="entry name" value="SH3_1"/>
    <property type="match status" value="1"/>
</dbReference>
<dbReference type="GO" id="GO:0051666">
    <property type="term" value="P:actin cortical patch localization"/>
    <property type="evidence" value="ECO:0007669"/>
    <property type="project" value="InterPro"/>
</dbReference>
<dbReference type="PANTHER" id="PTHR47174:SF1">
    <property type="entry name" value="REDUCED VIABILITY UPON STARVATION PROTEIN 167"/>
    <property type="match status" value="1"/>
</dbReference>
<dbReference type="SUPFAM" id="SSF50044">
    <property type="entry name" value="SH3-domain"/>
    <property type="match status" value="1"/>
</dbReference>
<dbReference type="InterPro" id="IPR001452">
    <property type="entry name" value="SH3_domain"/>
</dbReference>
<dbReference type="EMBL" id="MNAD01001097">
    <property type="protein sequence ID" value="OJT07957.1"/>
    <property type="molecule type" value="Genomic_DNA"/>
</dbReference>
<reference evidence="6 7" key="1">
    <citation type="submission" date="2016-10" db="EMBL/GenBank/DDBJ databases">
        <title>Genome sequence of the basidiomycete white-rot fungus Trametes pubescens.</title>
        <authorList>
            <person name="Makela M.R."/>
            <person name="Granchi Z."/>
            <person name="Peng M."/>
            <person name="De Vries R.P."/>
            <person name="Grigoriev I."/>
            <person name="Riley R."/>
            <person name="Hilden K."/>
        </authorList>
    </citation>
    <scope>NUCLEOTIDE SEQUENCE [LARGE SCALE GENOMIC DNA]</scope>
    <source>
        <strain evidence="6 7">FBCC735</strain>
    </source>
</reference>
<dbReference type="InterPro" id="IPR004148">
    <property type="entry name" value="BAR_dom"/>
</dbReference>
<feature type="region of interest" description="Disordered" evidence="3">
    <location>
        <begin position="319"/>
        <end position="401"/>
    </location>
</feature>
<dbReference type="GO" id="GO:0006897">
    <property type="term" value="P:endocytosis"/>
    <property type="evidence" value="ECO:0007669"/>
    <property type="project" value="InterPro"/>
</dbReference>
<dbReference type="SMART" id="SM00721">
    <property type="entry name" value="BAR"/>
    <property type="match status" value="1"/>
</dbReference>
<feature type="compositionally biased region" description="Pro residues" evidence="3">
    <location>
        <begin position="358"/>
        <end position="378"/>
    </location>
</feature>
<dbReference type="AlphaFoldDB" id="A0A1M2VK63"/>
<dbReference type="PROSITE" id="PS50002">
    <property type="entry name" value="SH3"/>
    <property type="match status" value="1"/>
</dbReference>
<evidence type="ECO:0000256" key="2">
    <source>
        <dbReference type="PROSITE-ProRule" id="PRU00192"/>
    </source>
</evidence>
<name>A0A1M2VK63_TRAPU</name>